<dbReference type="RefSeq" id="WP_133998387.1">
    <property type="nucleotide sequence ID" value="NZ_SODV01000002.1"/>
</dbReference>
<gene>
    <name evidence="3" type="ORF">EDB95_4818</name>
</gene>
<reference evidence="3 4" key="1">
    <citation type="submission" date="2019-03" db="EMBL/GenBank/DDBJ databases">
        <title>Genomic Encyclopedia of Type Strains, Phase IV (KMG-IV): sequencing the most valuable type-strain genomes for metagenomic binning, comparative biology and taxonomic classification.</title>
        <authorList>
            <person name="Goeker M."/>
        </authorList>
    </citation>
    <scope>NUCLEOTIDE SEQUENCE [LARGE SCALE GENOMIC DNA]</scope>
    <source>
        <strain evidence="3 4">DSM 100059</strain>
    </source>
</reference>
<organism evidence="3 4">
    <name type="scientific">Dinghuibacter silviterrae</name>
    <dbReference type="NCBI Taxonomy" id="1539049"/>
    <lineage>
        <taxon>Bacteria</taxon>
        <taxon>Pseudomonadati</taxon>
        <taxon>Bacteroidota</taxon>
        <taxon>Chitinophagia</taxon>
        <taxon>Chitinophagales</taxon>
        <taxon>Chitinophagaceae</taxon>
        <taxon>Dinghuibacter</taxon>
    </lineage>
</organism>
<dbReference type="OrthoDB" id="9778168at2"/>
<dbReference type="Pfam" id="PF13173">
    <property type="entry name" value="AAA_14"/>
    <property type="match status" value="1"/>
</dbReference>
<sequence>MQYVNRHITPRIKDALKVSPIVFLNGARQTGKSTLAQKIAPEISAGKEQPTYITLDRPVYLASASSAPEAFLSSYPGRPVIIDEVQLAPELFRALKIAVDEARITDKETANGRYLLTGSANILALPALADSLVGRMAILTLYPFTAAEATYNIPGGLERLLRLDFKEIQDKGISLIEAIKRGTFPDIAQVGTDERRIWFDGYITSVLQRDVRQISDLEKISLLPQLLNVLAARVGGLMNDSDISREVGLNSVTGKSYRGILKLMFLTFDVRPWHRNVGKRLVKAAKGYLIDTNLICHLLDYNIDDIARTKPALFGHLLENFVATELLKQLSNSDVKAELYHFRTSDGKEVDFILEKPDGSVLAIEVKRTEAVTMEDFKGIKAFQELAGNDFMGGIVLYAGKDVAPFGKNLWAVPIFALW</sequence>
<protein>
    <recommendedName>
        <fullName evidence="5">AAA+ ATPase domain-containing protein</fullName>
    </recommendedName>
</protein>
<proteinExistence type="predicted"/>
<evidence type="ECO:0000259" key="1">
    <source>
        <dbReference type="Pfam" id="PF13173"/>
    </source>
</evidence>
<dbReference type="AlphaFoldDB" id="A0A4V3GKU5"/>
<feature type="domain" description="AAA" evidence="1">
    <location>
        <begin position="20"/>
        <end position="148"/>
    </location>
</feature>
<dbReference type="EMBL" id="SODV01000002">
    <property type="protein sequence ID" value="TDW96982.1"/>
    <property type="molecule type" value="Genomic_DNA"/>
</dbReference>
<name>A0A4V3GKU5_9BACT</name>
<evidence type="ECO:0008006" key="5">
    <source>
        <dbReference type="Google" id="ProtNLM"/>
    </source>
</evidence>
<dbReference type="InterPro" id="IPR041682">
    <property type="entry name" value="AAA_14"/>
</dbReference>
<keyword evidence="4" id="KW-1185">Reference proteome</keyword>
<dbReference type="PANTHER" id="PTHR43566:SF2">
    <property type="entry name" value="DUF4143 DOMAIN-CONTAINING PROTEIN"/>
    <property type="match status" value="1"/>
</dbReference>
<evidence type="ECO:0000259" key="2">
    <source>
        <dbReference type="Pfam" id="PF13635"/>
    </source>
</evidence>
<dbReference type="InterPro" id="IPR025420">
    <property type="entry name" value="DUF4143"/>
</dbReference>
<dbReference type="PANTHER" id="PTHR43566">
    <property type="entry name" value="CONSERVED PROTEIN"/>
    <property type="match status" value="1"/>
</dbReference>
<dbReference type="InterPro" id="IPR027417">
    <property type="entry name" value="P-loop_NTPase"/>
</dbReference>
<dbReference type="Proteomes" id="UP000294498">
    <property type="component" value="Unassembled WGS sequence"/>
</dbReference>
<evidence type="ECO:0000313" key="3">
    <source>
        <dbReference type="EMBL" id="TDW96982.1"/>
    </source>
</evidence>
<evidence type="ECO:0000313" key="4">
    <source>
        <dbReference type="Proteomes" id="UP000294498"/>
    </source>
</evidence>
<dbReference type="Pfam" id="PF13635">
    <property type="entry name" value="DUF4143"/>
    <property type="match status" value="1"/>
</dbReference>
<dbReference type="SUPFAM" id="SSF52540">
    <property type="entry name" value="P-loop containing nucleoside triphosphate hydrolases"/>
    <property type="match status" value="1"/>
</dbReference>
<feature type="domain" description="DUF4143" evidence="2">
    <location>
        <begin position="208"/>
        <end position="368"/>
    </location>
</feature>
<comment type="caution">
    <text evidence="3">The sequence shown here is derived from an EMBL/GenBank/DDBJ whole genome shotgun (WGS) entry which is preliminary data.</text>
</comment>
<accession>A0A4V3GKU5</accession>